<dbReference type="AlphaFoldDB" id="A0A6C0CFI5"/>
<accession>A0A6C0CFI5</accession>
<protein>
    <submittedName>
        <fullName evidence="1">Uncharacterized protein</fullName>
    </submittedName>
</protein>
<sequence length="90" mass="10398">MATLGQVEAVIRFIQNYMNDSKKPTKAAFYCSSRSNSFSLLKMIKNQIGAEKAGKNAIRVEHLTIYIFHKDEYWHIHIRNNDLVEPKGPM</sequence>
<evidence type="ECO:0000313" key="1">
    <source>
        <dbReference type="EMBL" id="QHT03047.1"/>
    </source>
</evidence>
<dbReference type="EMBL" id="MN739404">
    <property type="protein sequence ID" value="QHT03047.1"/>
    <property type="molecule type" value="Genomic_DNA"/>
</dbReference>
<reference evidence="1" key="1">
    <citation type="journal article" date="2020" name="Nature">
        <title>Giant virus diversity and host interactions through global metagenomics.</title>
        <authorList>
            <person name="Schulz F."/>
            <person name="Roux S."/>
            <person name="Paez-Espino D."/>
            <person name="Jungbluth S."/>
            <person name="Walsh D.A."/>
            <person name="Denef V.J."/>
            <person name="McMahon K.D."/>
            <person name="Konstantinidis K.T."/>
            <person name="Eloe-Fadrosh E.A."/>
            <person name="Kyrpides N.C."/>
            <person name="Woyke T."/>
        </authorList>
    </citation>
    <scope>NUCLEOTIDE SEQUENCE</scope>
    <source>
        <strain evidence="1">GVMAG-M-3300020727-4</strain>
    </source>
</reference>
<proteinExistence type="predicted"/>
<organism evidence="1">
    <name type="scientific">viral metagenome</name>
    <dbReference type="NCBI Taxonomy" id="1070528"/>
    <lineage>
        <taxon>unclassified sequences</taxon>
        <taxon>metagenomes</taxon>
        <taxon>organismal metagenomes</taxon>
    </lineage>
</organism>
<name>A0A6C0CFI5_9ZZZZ</name>